<evidence type="ECO:0000313" key="7">
    <source>
        <dbReference type="EMBL" id="KAJ8047733.1"/>
    </source>
</evidence>
<comment type="subcellular location">
    <subcellularLocation>
        <location evidence="1">Nucleus</location>
    </subcellularLocation>
</comment>
<dbReference type="SUPFAM" id="SSF46689">
    <property type="entry name" value="Homeodomain-like"/>
    <property type="match status" value="1"/>
</dbReference>
<dbReference type="InterPro" id="IPR046775">
    <property type="entry name" value="DMTF1_N"/>
</dbReference>
<dbReference type="Proteomes" id="UP001152320">
    <property type="component" value="Chromosome 2"/>
</dbReference>
<dbReference type="PROSITE" id="PS50090">
    <property type="entry name" value="MYB_LIKE"/>
    <property type="match status" value="1"/>
</dbReference>
<dbReference type="Gene3D" id="1.10.10.60">
    <property type="entry name" value="Homeodomain-like"/>
    <property type="match status" value="2"/>
</dbReference>
<dbReference type="SMART" id="SM00717">
    <property type="entry name" value="SANT"/>
    <property type="match status" value="4"/>
</dbReference>
<protein>
    <submittedName>
        <fullName evidence="7">Cyclin-D-binding Myb-like transcription factor 1</fullName>
    </submittedName>
</protein>
<feature type="compositionally biased region" description="Basic and acidic residues" evidence="4">
    <location>
        <begin position="555"/>
        <end position="566"/>
    </location>
</feature>
<dbReference type="GO" id="GO:0000978">
    <property type="term" value="F:RNA polymerase II cis-regulatory region sequence-specific DNA binding"/>
    <property type="evidence" value="ECO:0007669"/>
    <property type="project" value="TreeGrafter"/>
</dbReference>
<dbReference type="InterPro" id="IPR009057">
    <property type="entry name" value="Homeodomain-like_sf"/>
</dbReference>
<evidence type="ECO:0000256" key="1">
    <source>
        <dbReference type="ARBA" id="ARBA00004123"/>
    </source>
</evidence>
<keyword evidence="3" id="KW-0539">Nucleus</keyword>
<dbReference type="GO" id="GO:0000981">
    <property type="term" value="F:DNA-binding transcription factor activity, RNA polymerase II-specific"/>
    <property type="evidence" value="ECO:0007669"/>
    <property type="project" value="TreeGrafter"/>
</dbReference>
<proteinExistence type="predicted"/>
<evidence type="ECO:0000313" key="8">
    <source>
        <dbReference type="Proteomes" id="UP001152320"/>
    </source>
</evidence>
<dbReference type="InterPro" id="IPR001005">
    <property type="entry name" value="SANT/Myb"/>
</dbReference>
<keyword evidence="8" id="KW-1185">Reference proteome</keyword>
<dbReference type="PROSITE" id="PS51294">
    <property type="entry name" value="HTH_MYB"/>
    <property type="match status" value="1"/>
</dbReference>
<evidence type="ECO:0000256" key="4">
    <source>
        <dbReference type="SAM" id="MobiDB-lite"/>
    </source>
</evidence>
<sequence>MDIKDEEGSSGGIGLEFNTDDPSQFVSFDGEEAVHLVIHPDAQLEIPSSSLEVPSQGATTIVTGADGGVQEEVDEVEAVGAGQGLDEGAINAVTAVSVEETPPEECEEMMDDLYGESRAKKHSLNINQAWFTGKHAKESLQEQGHSWRQGMWSKEEVAILMKNIEDYVKANKLNDPMQVIFQVKKEERKDFYRTIAAGLNRPLFAVYRRVQRMYDSKNYVGRYSSADIERLKHLRAQLGNDWAQIGARMGRSASSVKDKCRLLKDSCLRGKWSFDEEERLTEAVYDVTQTTPGQSITGGIPWQQVAEKVRTRTEKQCRAKWLNYLNWKHTGGTEWDKDDDDKLLDKIKDSNVKDEQSLPWEHMARGWKSVRSPQWLRSKWWTLKRTVPNHDIYTMQDLVEHLKKNHRKQRLRGDRYSGQIGHPPMKVARVQVPQIGSLKNNTLTLHLPLPLNQTGATTTITTASIPQHCTTEQLGALTETFSLSQVPSSSSGPLLLQSLTSHGGIATIAGNRIVVRSLPAGTVPHNKQQVSVQLHQTSANQLIITTNQESEDEGHDGVRSHSSSDDLDVRVSLHDSHLGEASDPPHDITPGDVDHLTTEISQSDTDHTDTGEDHQLSSKSQLIGRDAVLSQQEVTSSELQVASQDTERTLVIVRSVPPSEGLVQSGSGGVDGTHLENSVFTLSASLLSCQNDHSDLLDPSTELEVKTKLSSSPHS</sequence>
<feature type="domain" description="Myb-like" evidence="5">
    <location>
        <begin position="269"/>
        <end position="325"/>
    </location>
</feature>
<feature type="region of interest" description="Disordered" evidence="4">
    <location>
        <begin position="547"/>
        <end position="566"/>
    </location>
</feature>
<dbReference type="AlphaFoldDB" id="A0A9Q1CM31"/>
<organism evidence="7 8">
    <name type="scientific">Holothuria leucospilota</name>
    <name type="common">Black long sea cucumber</name>
    <name type="synonym">Mertensiothuria leucospilota</name>
    <dbReference type="NCBI Taxonomy" id="206669"/>
    <lineage>
        <taxon>Eukaryota</taxon>
        <taxon>Metazoa</taxon>
        <taxon>Echinodermata</taxon>
        <taxon>Eleutherozoa</taxon>
        <taxon>Echinozoa</taxon>
        <taxon>Holothuroidea</taxon>
        <taxon>Aspidochirotacea</taxon>
        <taxon>Aspidochirotida</taxon>
        <taxon>Holothuriidae</taxon>
        <taxon>Holothuria</taxon>
    </lineage>
</organism>
<feature type="domain" description="HTH myb-type" evidence="6">
    <location>
        <begin position="264"/>
        <end position="329"/>
    </location>
</feature>
<evidence type="ECO:0000256" key="2">
    <source>
        <dbReference type="ARBA" id="ARBA00023125"/>
    </source>
</evidence>
<reference evidence="7" key="1">
    <citation type="submission" date="2021-10" db="EMBL/GenBank/DDBJ databases">
        <title>Tropical sea cucumber genome reveals ecological adaptation and Cuvierian tubules defense mechanism.</title>
        <authorList>
            <person name="Chen T."/>
        </authorList>
    </citation>
    <scope>NUCLEOTIDE SEQUENCE</scope>
    <source>
        <strain evidence="7">Nanhai2018</strain>
        <tissue evidence="7">Muscle</tissue>
    </source>
</reference>
<comment type="caution">
    <text evidence="7">The sequence shown here is derived from an EMBL/GenBank/DDBJ whole genome shotgun (WGS) entry which is preliminary data.</text>
</comment>
<evidence type="ECO:0000259" key="6">
    <source>
        <dbReference type="PROSITE" id="PS51294"/>
    </source>
</evidence>
<keyword evidence="2" id="KW-0238">DNA-binding</keyword>
<dbReference type="OrthoDB" id="39591at2759"/>
<dbReference type="EMBL" id="JAIZAY010000002">
    <property type="protein sequence ID" value="KAJ8047733.1"/>
    <property type="molecule type" value="Genomic_DNA"/>
</dbReference>
<dbReference type="Pfam" id="PF20588">
    <property type="entry name" value="DMTF1_N"/>
    <property type="match status" value="1"/>
</dbReference>
<gene>
    <name evidence="7" type="ORF">HOLleu_06801</name>
</gene>
<dbReference type="GO" id="GO:0005634">
    <property type="term" value="C:nucleus"/>
    <property type="evidence" value="ECO:0007669"/>
    <property type="project" value="UniProtKB-SubCell"/>
</dbReference>
<accession>A0A9Q1CM31</accession>
<evidence type="ECO:0000259" key="5">
    <source>
        <dbReference type="PROSITE" id="PS50090"/>
    </source>
</evidence>
<dbReference type="PANTHER" id="PTHR46380">
    <property type="entry name" value="CYCLIN-D-BINDING MYB-LIKE TRANSCRIPTION FACTOR 1"/>
    <property type="match status" value="1"/>
</dbReference>
<dbReference type="InterPro" id="IPR017930">
    <property type="entry name" value="Myb_dom"/>
</dbReference>
<name>A0A9Q1CM31_HOLLE</name>
<evidence type="ECO:0000256" key="3">
    <source>
        <dbReference type="ARBA" id="ARBA00023242"/>
    </source>
</evidence>
<dbReference type="PANTHER" id="PTHR46380:SF2">
    <property type="entry name" value="CYCLIN-D-BINDING MYB-LIKE TRANSCRIPTION FACTOR 1"/>
    <property type="match status" value="1"/>
</dbReference>
<dbReference type="Pfam" id="PF00249">
    <property type="entry name" value="Myb_DNA-binding"/>
    <property type="match status" value="2"/>
</dbReference>
<dbReference type="CDD" id="cd00167">
    <property type="entry name" value="SANT"/>
    <property type="match status" value="1"/>
</dbReference>
<dbReference type="FunFam" id="1.10.10.60:FF:000139">
    <property type="entry name" value="cyclin-D-binding Myb-like transcription factor 1 isoform X2"/>
    <property type="match status" value="1"/>
</dbReference>
<dbReference type="InterPro" id="IPR051651">
    <property type="entry name" value="DMTF1_DNA-bind_reg"/>
</dbReference>